<dbReference type="Pfam" id="PF13396">
    <property type="entry name" value="PLDc_N"/>
    <property type="match status" value="1"/>
</dbReference>
<dbReference type="RefSeq" id="WP_286289908.1">
    <property type="nucleotide sequence ID" value="NZ_JASXSZ010000006.1"/>
</dbReference>
<evidence type="ECO:0000256" key="1">
    <source>
        <dbReference type="ARBA" id="ARBA00004651"/>
    </source>
</evidence>
<evidence type="ECO:0000256" key="4">
    <source>
        <dbReference type="ARBA" id="ARBA00022989"/>
    </source>
</evidence>
<dbReference type="Proteomes" id="UP001235064">
    <property type="component" value="Unassembled WGS sequence"/>
</dbReference>
<evidence type="ECO:0000256" key="6">
    <source>
        <dbReference type="SAM" id="MobiDB-lite"/>
    </source>
</evidence>
<sequence>MPVIVSLLMVALLIFALVDAIMRPDEDVRFLPKIAWVIIIILMPLLGSVLWFTIGRVYGPPRPAPWREHTDRAAVRTTQAAPPSVADPRAADPRSTEQQIADLDREIEEWRLRAEVEKRRQQGGSADGG</sequence>
<feature type="compositionally biased region" description="Basic and acidic residues" evidence="6">
    <location>
        <begin position="65"/>
        <end position="74"/>
    </location>
</feature>
<evidence type="ECO:0000256" key="5">
    <source>
        <dbReference type="ARBA" id="ARBA00023136"/>
    </source>
</evidence>
<keyword evidence="2" id="KW-1003">Cell membrane</keyword>
<gene>
    <name evidence="9" type="ORF">QSV35_16445</name>
</gene>
<evidence type="ECO:0000256" key="3">
    <source>
        <dbReference type="ARBA" id="ARBA00022692"/>
    </source>
</evidence>
<feature type="domain" description="Cardiolipin synthase N-terminal" evidence="8">
    <location>
        <begin position="11"/>
        <end position="56"/>
    </location>
</feature>
<feature type="region of interest" description="Disordered" evidence="6">
    <location>
        <begin position="62"/>
        <end position="98"/>
    </location>
</feature>
<dbReference type="InterPro" id="IPR027379">
    <property type="entry name" value="CLS_N"/>
</dbReference>
<evidence type="ECO:0000256" key="7">
    <source>
        <dbReference type="SAM" id="Phobius"/>
    </source>
</evidence>
<comment type="caution">
    <text evidence="9">The sequence shown here is derived from an EMBL/GenBank/DDBJ whole genome shotgun (WGS) entry which is preliminary data.</text>
</comment>
<evidence type="ECO:0000313" key="10">
    <source>
        <dbReference type="Proteomes" id="UP001235064"/>
    </source>
</evidence>
<evidence type="ECO:0000313" key="9">
    <source>
        <dbReference type="EMBL" id="MDL9980927.1"/>
    </source>
</evidence>
<keyword evidence="5 7" id="KW-0472">Membrane</keyword>
<reference evidence="9 10" key="1">
    <citation type="submission" date="2023-06" db="EMBL/GenBank/DDBJ databases">
        <title>Microbacterium sp. nov., isolated from a waste landfill.</title>
        <authorList>
            <person name="Wen W."/>
        </authorList>
    </citation>
    <scope>NUCLEOTIDE SEQUENCE [LARGE SCALE GENOMIC DNA]</scope>
    <source>
        <strain evidence="9 10">ASV49</strain>
    </source>
</reference>
<evidence type="ECO:0000259" key="8">
    <source>
        <dbReference type="Pfam" id="PF13396"/>
    </source>
</evidence>
<keyword evidence="10" id="KW-1185">Reference proteome</keyword>
<dbReference type="EMBL" id="JASXSZ010000006">
    <property type="protein sequence ID" value="MDL9980927.1"/>
    <property type="molecule type" value="Genomic_DNA"/>
</dbReference>
<feature type="transmembrane region" description="Helical" evidence="7">
    <location>
        <begin position="30"/>
        <end position="52"/>
    </location>
</feature>
<comment type="subcellular location">
    <subcellularLocation>
        <location evidence="1">Cell membrane</location>
        <topology evidence="1">Multi-pass membrane protein</topology>
    </subcellularLocation>
</comment>
<evidence type="ECO:0000256" key="2">
    <source>
        <dbReference type="ARBA" id="ARBA00022475"/>
    </source>
</evidence>
<protein>
    <submittedName>
        <fullName evidence="9">PLD nuclease N-terminal domain-containing protein</fullName>
    </submittedName>
</protein>
<proteinExistence type="predicted"/>
<accession>A0ABT7N2M2</accession>
<name>A0ABT7N2M2_9MICO</name>
<keyword evidence="3 7" id="KW-0812">Transmembrane</keyword>
<keyword evidence="4 7" id="KW-1133">Transmembrane helix</keyword>
<organism evidence="9 10">
    <name type="scientific">Microbacterium candidum</name>
    <dbReference type="NCBI Taxonomy" id="3041922"/>
    <lineage>
        <taxon>Bacteria</taxon>
        <taxon>Bacillati</taxon>
        <taxon>Actinomycetota</taxon>
        <taxon>Actinomycetes</taxon>
        <taxon>Micrococcales</taxon>
        <taxon>Microbacteriaceae</taxon>
        <taxon>Microbacterium</taxon>
    </lineage>
</organism>